<evidence type="ECO:0000313" key="2">
    <source>
        <dbReference type="Proteomes" id="UP000094828"/>
    </source>
</evidence>
<accession>A0A1C3EQI2</accession>
<proteinExistence type="predicted"/>
<dbReference type="OrthoDB" id="255230at2"/>
<dbReference type="InterPro" id="IPR025412">
    <property type="entry name" value="DUF4304"/>
</dbReference>
<sequence length="214" mass="24658">MSPGKSLADVLFDEIVKRAVTSVLKPLGFRKSAMNFHRRHEKVIQVVNLQLSQGSSHDEKTFYVNVGVAFDEICQLANLEILEKPNEYECDSRGTRDRLECLIDNLPKQWSVQADLDVELVERQLRAAMEQLAFEFASLDGVAAYRTHRWFDRFRPKQENAQVLYILGDMDGAFHEVNHLCELFADRKTINQPKWWIDQLGLSKLSHILGTRSP</sequence>
<organism evidence="1 2">
    <name type="scientific">Planctopirus hydrillae</name>
    <dbReference type="NCBI Taxonomy" id="1841610"/>
    <lineage>
        <taxon>Bacteria</taxon>
        <taxon>Pseudomonadati</taxon>
        <taxon>Planctomycetota</taxon>
        <taxon>Planctomycetia</taxon>
        <taxon>Planctomycetales</taxon>
        <taxon>Planctomycetaceae</taxon>
        <taxon>Planctopirus</taxon>
    </lineage>
</organism>
<dbReference type="AlphaFoldDB" id="A0A1C3EQI2"/>
<dbReference type="EMBL" id="LYDR01000033">
    <property type="protein sequence ID" value="ODA35497.1"/>
    <property type="molecule type" value="Genomic_DNA"/>
</dbReference>
<gene>
    <name evidence="1" type="ORF">A6X21_16965</name>
</gene>
<dbReference type="RefSeq" id="WP_068845985.1">
    <property type="nucleotide sequence ID" value="NZ_LYDR01000033.1"/>
</dbReference>
<dbReference type="STRING" id="1841610.A6X21_16965"/>
<dbReference type="Pfam" id="PF14137">
    <property type="entry name" value="DUF4304"/>
    <property type="match status" value="1"/>
</dbReference>
<protein>
    <recommendedName>
        <fullName evidence="3">DUF4304 domain-containing protein</fullName>
    </recommendedName>
</protein>
<comment type="caution">
    <text evidence="1">The sequence shown here is derived from an EMBL/GenBank/DDBJ whole genome shotgun (WGS) entry which is preliminary data.</text>
</comment>
<keyword evidence="2" id="KW-1185">Reference proteome</keyword>
<reference evidence="1 2" key="1">
    <citation type="submission" date="2016-05" db="EMBL/GenBank/DDBJ databases">
        <title>Genomic and physiological characterization of Planctopirus sp. isolated from fresh water lake.</title>
        <authorList>
            <person name="Subhash Y."/>
            <person name="Ramana C."/>
        </authorList>
    </citation>
    <scope>NUCLEOTIDE SEQUENCE [LARGE SCALE GENOMIC DNA]</scope>
    <source>
        <strain evidence="1 2">JC280</strain>
    </source>
</reference>
<evidence type="ECO:0000313" key="1">
    <source>
        <dbReference type="EMBL" id="ODA35497.1"/>
    </source>
</evidence>
<evidence type="ECO:0008006" key="3">
    <source>
        <dbReference type="Google" id="ProtNLM"/>
    </source>
</evidence>
<name>A0A1C3EQI2_9PLAN</name>
<dbReference type="Proteomes" id="UP000094828">
    <property type="component" value="Unassembled WGS sequence"/>
</dbReference>